<feature type="region of interest" description="Disordered" evidence="1">
    <location>
        <begin position="108"/>
        <end position="138"/>
    </location>
</feature>
<gene>
    <name evidence="2" type="ORF">L486_08100</name>
</gene>
<evidence type="ECO:0000313" key="2">
    <source>
        <dbReference type="EMBL" id="OCF54549.1"/>
    </source>
</evidence>
<feature type="region of interest" description="Disordered" evidence="1">
    <location>
        <begin position="1"/>
        <end position="54"/>
    </location>
</feature>
<name>A0A1B9IFW9_9TREE</name>
<accession>A0A1B9IFW9</accession>
<evidence type="ECO:0000313" key="3">
    <source>
        <dbReference type="Proteomes" id="UP000092583"/>
    </source>
</evidence>
<feature type="compositionally biased region" description="Low complexity" evidence="1">
    <location>
        <begin position="109"/>
        <end position="138"/>
    </location>
</feature>
<feature type="compositionally biased region" description="Low complexity" evidence="1">
    <location>
        <begin position="9"/>
        <end position="20"/>
    </location>
</feature>
<dbReference type="Proteomes" id="UP000092583">
    <property type="component" value="Unassembled WGS sequence"/>
</dbReference>
<reference evidence="3" key="2">
    <citation type="submission" date="2013-12" db="EMBL/GenBank/DDBJ databases">
        <title>Evolution of pathogenesis and genome organization in the Tremellales.</title>
        <authorList>
            <person name="Cuomo C."/>
            <person name="Litvintseva A."/>
            <person name="Heitman J."/>
            <person name="Chen Y."/>
            <person name="Sun S."/>
            <person name="Springer D."/>
            <person name="Dromer F."/>
            <person name="Young S."/>
            <person name="Zeng Q."/>
            <person name="Chapman S."/>
            <person name="Gujja S."/>
            <person name="Saif S."/>
            <person name="Birren B."/>
        </authorList>
    </citation>
    <scope>NUCLEOTIDE SEQUENCE [LARGE SCALE GENOMIC DNA]</scope>
    <source>
        <strain evidence="3">CBS 10435</strain>
    </source>
</reference>
<sequence length="237" mass="25862">MLVHMSKASSYPSSTTTFSSIPQPFGSSTTGRVERKIELKRSSSSEGEEGDKKNPYVLAEMQEEDASVLPEVDISSKDLLAHIYGDPGPRSVFITPIKLPKLSDLAINSPSSSSSVECSSDTSDSTSTNTSSSDSSASCHLIITPHTRDNSTDAIALAHHTDKEVSPEQDLCMDNSIFRYVGINTLVWYLFKRYSANETKQAALIDQPFNVPSTVCPIEKESLDAVLGPLLDHFRRN</sequence>
<feature type="compositionally biased region" description="Polar residues" evidence="1">
    <location>
        <begin position="21"/>
        <end position="31"/>
    </location>
</feature>
<protein>
    <submittedName>
        <fullName evidence="2">Uncharacterized protein</fullName>
    </submittedName>
</protein>
<keyword evidence="3" id="KW-1185">Reference proteome</keyword>
<dbReference type="AlphaFoldDB" id="A0A1B9IFW9"/>
<proteinExistence type="predicted"/>
<organism evidence="2 3">
    <name type="scientific">Kwoniella mangroviensis CBS 10435</name>
    <dbReference type="NCBI Taxonomy" id="1331196"/>
    <lineage>
        <taxon>Eukaryota</taxon>
        <taxon>Fungi</taxon>
        <taxon>Dikarya</taxon>
        <taxon>Basidiomycota</taxon>
        <taxon>Agaricomycotina</taxon>
        <taxon>Tremellomycetes</taxon>
        <taxon>Tremellales</taxon>
        <taxon>Cryptococcaceae</taxon>
        <taxon>Kwoniella</taxon>
    </lineage>
</organism>
<dbReference type="EMBL" id="KI669470">
    <property type="protein sequence ID" value="OCF54549.1"/>
    <property type="molecule type" value="Genomic_DNA"/>
</dbReference>
<evidence type="ECO:0000256" key="1">
    <source>
        <dbReference type="SAM" id="MobiDB-lite"/>
    </source>
</evidence>
<feature type="compositionally biased region" description="Basic and acidic residues" evidence="1">
    <location>
        <begin position="32"/>
        <end position="43"/>
    </location>
</feature>
<reference evidence="2 3" key="1">
    <citation type="submission" date="2013-07" db="EMBL/GenBank/DDBJ databases">
        <title>The Genome Sequence of Kwoniella mangroviensis CBS10435.</title>
        <authorList>
            <consortium name="The Broad Institute Genome Sequencing Platform"/>
            <person name="Cuomo C."/>
            <person name="Litvintseva A."/>
            <person name="Chen Y."/>
            <person name="Heitman J."/>
            <person name="Sun S."/>
            <person name="Springer D."/>
            <person name="Dromer F."/>
            <person name="Young S.K."/>
            <person name="Zeng Q."/>
            <person name="Gargeya S."/>
            <person name="Fitzgerald M."/>
            <person name="Abouelleil A."/>
            <person name="Alvarado L."/>
            <person name="Berlin A.M."/>
            <person name="Chapman S.B."/>
            <person name="Dewar J."/>
            <person name="Goldberg J."/>
            <person name="Griggs A."/>
            <person name="Gujja S."/>
            <person name="Hansen M."/>
            <person name="Howarth C."/>
            <person name="Imamovic A."/>
            <person name="Larimer J."/>
            <person name="McCowan C."/>
            <person name="Murphy C."/>
            <person name="Pearson M."/>
            <person name="Priest M."/>
            <person name="Roberts A."/>
            <person name="Saif S."/>
            <person name="Shea T."/>
            <person name="Sykes S."/>
            <person name="Wortman J."/>
            <person name="Nusbaum C."/>
            <person name="Birren B."/>
        </authorList>
    </citation>
    <scope>NUCLEOTIDE SEQUENCE [LARGE SCALE GENOMIC DNA]</scope>
    <source>
        <strain evidence="2 3">CBS 10435</strain>
    </source>
</reference>